<dbReference type="eggNOG" id="COG1582">
    <property type="taxonomic scope" value="Bacteria"/>
</dbReference>
<reference evidence="2 3" key="1">
    <citation type="journal article" date="2010" name="Stand. Genomic Sci.">
        <title>Complete genome sequence of Conexibacter woesei type strain (ID131577).</title>
        <authorList>
            <person name="Pukall R."/>
            <person name="Lapidus A."/>
            <person name="Glavina Del Rio T."/>
            <person name="Copeland A."/>
            <person name="Tice H."/>
            <person name="Cheng J.-F."/>
            <person name="Lucas S."/>
            <person name="Chen F."/>
            <person name="Nolan M."/>
            <person name="Bruce D."/>
            <person name="Goodwin L."/>
            <person name="Pitluck S."/>
            <person name="Mavromatis K."/>
            <person name="Ivanova N."/>
            <person name="Ovchinnikova G."/>
            <person name="Pati A."/>
            <person name="Chen A."/>
            <person name="Palaniappan K."/>
            <person name="Land M."/>
            <person name="Hauser L."/>
            <person name="Chang Y.-J."/>
            <person name="Jeffries C.D."/>
            <person name="Chain P."/>
            <person name="Meincke L."/>
            <person name="Sims D."/>
            <person name="Brettin T."/>
            <person name="Detter J.C."/>
            <person name="Rohde M."/>
            <person name="Goeker M."/>
            <person name="Bristow J."/>
            <person name="Eisen J.A."/>
            <person name="Markowitz V."/>
            <person name="Kyrpides N.C."/>
            <person name="Klenk H.-P."/>
            <person name="Hugenholtz P."/>
        </authorList>
    </citation>
    <scope>NUCLEOTIDE SEQUENCE [LARGE SCALE GENOMIC DNA]</scope>
    <source>
        <strain evidence="3">DSM 14684 / CIP 108061 / JCM 11494 / NBRC 100937 / ID131577</strain>
    </source>
</reference>
<dbReference type="Proteomes" id="UP000008229">
    <property type="component" value="Chromosome"/>
</dbReference>
<evidence type="ECO:0000256" key="1">
    <source>
        <dbReference type="SAM" id="MobiDB-lite"/>
    </source>
</evidence>
<dbReference type="EMBL" id="CP001854">
    <property type="protein sequence ID" value="ADB48487.1"/>
    <property type="molecule type" value="Genomic_DNA"/>
</dbReference>
<dbReference type="RefSeq" id="WP_012931540.1">
    <property type="nucleotide sequence ID" value="NC_013739.1"/>
</dbReference>
<sequence length="115" mass="12943" precursor="true">MITLHRLGHNAEPFLLNPDLIMTVEATPDTVVTLTTGTRFVVVESAVRVAEEVRTWRTDILRDALSRRRDEPLPARSPLAQTVSSRLDRPLQAVESPVGDQTIEKSERPADYPER</sequence>
<dbReference type="Pfam" id="PF06289">
    <property type="entry name" value="FlbD"/>
    <property type="match status" value="1"/>
</dbReference>
<organism evidence="2 3">
    <name type="scientific">Conexibacter woesei (strain DSM 14684 / CCUG 47730 / CIP 108061 / JCM 11494 / NBRC 100937 / ID131577)</name>
    <dbReference type="NCBI Taxonomy" id="469383"/>
    <lineage>
        <taxon>Bacteria</taxon>
        <taxon>Bacillati</taxon>
        <taxon>Actinomycetota</taxon>
        <taxon>Thermoleophilia</taxon>
        <taxon>Solirubrobacterales</taxon>
        <taxon>Conexibacteraceae</taxon>
        <taxon>Conexibacter</taxon>
    </lineage>
</organism>
<dbReference type="PANTHER" id="PTHR39185">
    <property type="entry name" value="SWARMING MOTILITY PROTEIN SWRD"/>
    <property type="match status" value="1"/>
</dbReference>
<proteinExistence type="predicted"/>
<dbReference type="STRING" id="469383.Cwoe_0051"/>
<dbReference type="KEGG" id="cwo:Cwoe_0051"/>
<dbReference type="AlphaFoldDB" id="D3F404"/>
<dbReference type="PANTHER" id="PTHR39185:SF1">
    <property type="entry name" value="SWARMING MOTILITY PROTEIN SWRD"/>
    <property type="match status" value="1"/>
</dbReference>
<keyword evidence="2" id="KW-0966">Cell projection</keyword>
<keyword evidence="3" id="KW-1185">Reference proteome</keyword>
<reference evidence="3" key="2">
    <citation type="submission" date="2010-01" db="EMBL/GenBank/DDBJ databases">
        <title>The complete genome of Conexibacter woesei DSM 14684.</title>
        <authorList>
            <consortium name="US DOE Joint Genome Institute (JGI-PGF)"/>
            <person name="Lucas S."/>
            <person name="Copeland A."/>
            <person name="Lapidus A."/>
            <person name="Glavina del Rio T."/>
            <person name="Dalin E."/>
            <person name="Tice H."/>
            <person name="Bruce D."/>
            <person name="Goodwin L."/>
            <person name="Pitluck S."/>
            <person name="Kyrpides N."/>
            <person name="Mavromatis K."/>
            <person name="Ivanova N."/>
            <person name="Mikhailova N."/>
            <person name="Chertkov O."/>
            <person name="Brettin T."/>
            <person name="Detter J.C."/>
            <person name="Han C."/>
            <person name="Larimer F."/>
            <person name="Land M."/>
            <person name="Hauser L."/>
            <person name="Markowitz V."/>
            <person name="Cheng J.-F."/>
            <person name="Hugenholtz P."/>
            <person name="Woyke T."/>
            <person name="Wu D."/>
            <person name="Pukall R."/>
            <person name="Steenblock K."/>
            <person name="Schneider S."/>
            <person name="Klenk H.-P."/>
            <person name="Eisen J.A."/>
        </authorList>
    </citation>
    <scope>NUCLEOTIDE SEQUENCE [LARGE SCALE GENOMIC DNA]</scope>
    <source>
        <strain evidence="3">DSM 14684 / CIP 108061 / JCM 11494 / NBRC 100937 / ID131577</strain>
    </source>
</reference>
<feature type="compositionally biased region" description="Basic and acidic residues" evidence="1">
    <location>
        <begin position="102"/>
        <end position="115"/>
    </location>
</feature>
<dbReference type="HOGENOM" id="CLU_2104835_0_0_11"/>
<evidence type="ECO:0000313" key="2">
    <source>
        <dbReference type="EMBL" id="ADB48487.1"/>
    </source>
</evidence>
<name>D3F404_CONWI</name>
<evidence type="ECO:0000313" key="3">
    <source>
        <dbReference type="Proteomes" id="UP000008229"/>
    </source>
</evidence>
<keyword evidence="2" id="KW-0282">Flagellum</keyword>
<accession>D3F404</accession>
<keyword evidence="2" id="KW-0969">Cilium</keyword>
<feature type="region of interest" description="Disordered" evidence="1">
    <location>
        <begin position="68"/>
        <end position="115"/>
    </location>
</feature>
<dbReference type="InterPro" id="IPR009384">
    <property type="entry name" value="SwrD-like"/>
</dbReference>
<protein>
    <submittedName>
        <fullName evidence="2">Flagellar FlbD family protein</fullName>
    </submittedName>
</protein>
<gene>
    <name evidence="2" type="ordered locus">Cwoe_0051</name>
</gene>